<gene>
    <name evidence="5" type="ORF">A2837_03175</name>
</gene>
<protein>
    <submittedName>
        <fullName evidence="5">Uncharacterized protein</fullName>
    </submittedName>
</protein>
<evidence type="ECO:0000256" key="3">
    <source>
        <dbReference type="PROSITE-ProRule" id="PRU00339"/>
    </source>
</evidence>
<sequence>MFFLTSAIQKKEFRKLFVGLPTAVKLVPVLIGVLLVGAYGVWVDSPRTTDAFLQGEYYFNSFNVQNGEYDLKLARQYYTKAIEEGSDNPLVWYQLGRIDFLEGNYSAALYKFDKQINLHGDIKPNVYYMRGLTYGYKARKSGGAEDWQKAEENFLKFLEYEPESPWTRTDLSWVYFSQGKFTEMIPLLEEGLAFAPYNPWLLNMYGLALMNTGRKDEAREQFLQAREYAGYLTVEDWGRTYPGNDPAAWSQGLEEFQSLIEKNLELASE</sequence>
<organism evidence="5 6">
    <name type="scientific">Candidatus Kaiserbacteria bacterium RIFCSPHIGHO2_01_FULL_46_22</name>
    <dbReference type="NCBI Taxonomy" id="1798475"/>
    <lineage>
        <taxon>Bacteria</taxon>
        <taxon>Candidatus Kaiseribacteriota</taxon>
    </lineage>
</organism>
<dbReference type="InterPro" id="IPR050498">
    <property type="entry name" value="Ycf3"/>
</dbReference>
<keyword evidence="4" id="KW-0812">Transmembrane</keyword>
<evidence type="ECO:0000256" key="4">
    <source>
        <dbReference type="SAM" id="Phobius"/>
    </source>
</evidence>
<dbReference type="Pfam" id="PF13181">
    <property type="entry name" value="TPR_8"/>
    <property type="match status" value="1"/>
</dbReference>
<proteinExistence type="predicted"/>
<evidence type="ECO:0000256" key="1">
    <source>
        <dbReference type="ARBA" id="ARBA00022737"/>
    </source>
</evidence>
<evidence type="ECO:0000313" key="5">
    <source>
        <dbReference type="EMBL" id="OGG41484.1"/>
    </source>
</evidence>
<keyword evidence="2 3" id="KW-0802">TPR repeat</keyword>
<dbReference type="Gene3D" id="1.25.40.10">
    <property type="entry name" value="Tetratricopeptide repeat domain"/>
    <property type="match status" value="1"/>
</dbReference>
<dbReference type="InterPro" id="IPR019734">
    <property type="entry name" value="TPR_rpt"/>
</dbReference>
<evidence type="ECO:0000313" key="6">
    <source>
        <dbReference type="Proteomes" id="UP000176322"/>
    </source>
</evidence>
<dbReference type="PANTHER" id="PTHR44858">
    <property type="entry name" value="TETRATRICOPEPTIDE REPEAT PROTEIN 6"/>
    <property type="match status" value="1"/>
</dbReference>
<reference evidence="5 6" key="1">
    <citation type="journal article" date="2016" name="Nat. Commun.">
        <title>Thousands of microbial genomes shed light on interconnected biogeochemical processes in an aquifer system.</title>
        <authorList>
            <person name="Anantharaman K."/>
            <person name="Brown C.T."/>
            <person name="Hug L.A."/>
            <person name="Sharon I."/>
            <person name="Castelle C.J."/>
            <person name="Probst A.J."/>
            <person name="Thomas B.C."/>
            <person name="Singh A."/>
            <person name="Wilkins M.J."/>
            <person name="Karaoz U."/>
            <person name="Brodie E.L."/>
            <person name="Williams K.H."/>
            <person name="Hubbard S.S."/>
            <person name="Banfield J.F."/>
        </authorList>
    </citation>
    <scope>NUCLEOTIDE SEQUENCE [LARGE SCALE GENOMIC DNA]</scope>
</reference>
<dbReference type="PROSITE" id="PS50005">
    <property type="entry name" value="TPR"/>
    <property type="match status" value="1"/>
</dbReference>
<name>A0A1F6BX11_9BACT</name>
<dbReference type="AlphaFoldDB" id="A0A1F6BX11"/>
<dbReference type="SUPFAM" id="SSF48452">
    <property type="entry name" value="TPR-like"/>
    <property type="match status" value="1"/>
</dbReference>
<keyword evidence="1" id="KW-0677">Repeat</keyword>
<evidence type="ECO:0000256" key="2">
    <source>
        <dbReference type="ARBA" id="ARBA00022803"/>
    </source>
</evidence>
<dbReference type="InterPro" id="IPR011990">
    <property type="entry name" value="TPR-like_helical_dom_sf"/>
</dbReference>
<comment type="caution">
    <text evidence="5">The sequence shown here is derived from an EMBL/GenBank/DDBJ whole genome shotgun (WGS) entry which is preliminary data.</text>
</comment>
<feature type="transmembrane region" description="Helical" evidence="4">
    <location>
        <begin position="16"/>
        <end position="42"/>
    </location>
</feature>
<dbReference type="PANTHER" id="PTHR44858:SF1">
    <property type="entry name" value="UDP-N-ACETYLGLUCOSAMINE--PEPTIDE N-ACETYLGLUCOSAMINYLTRANSFERASE SPINDLY-RELATED"/>
    <property type="match status" value="1"/>
</dbReference>
<keyword evidence="4" id="KW-1133">Transmembrane helix</keyword>
<dbReference type="STRING" id="1798475.A2837_03175"/>
<accession>A0A1F6BX11</accession>
<dbReference type="SMART" id="SM00028">
    <property type="entry name" value="TPR"/>
    <property type="match status" value="5"/>
</dbReference>
<dbReference type="Proteomes" id="UP000176322">
    <property type="component" value="Unassembled WGS sequence"/>
</dbReference>
<keyword evidence="4" id="KW-0472">Membrane</keyword>
<feature type="repeat" description="TPR" evidence="3">
    <location>
        <begin position="89"/>
        <end position="122"/>
    </location>
</feature>
<dbReference type="EMBL" id="MFKO01000008">
    <property type="protein sequence ID" value="OGG41484.1"/>
    <property type="molecule type" value="Genomic_DNA"/>
</dbReference>